<keyword evidence="2 8" id="KW-0175">Coiled coil</keyword>
<dbReference type="AlphaFoldDB" id="A0A5C6PM07"/>
<dbReference type="Pfam" id="PF10211">
    <property type="entry name" value="Ax_dynein_light"/>
    <property type="match status" value="1"/>
</dbReference>
<dbReference type="GO" id="GO:0030286">
    <property type="term" value="C:dynein complex"/>
    <property type="evidence" value="ECO:0007669"/>
    <property type="project" value="UniProtKB-KW"/>
</dbReference>
<evidence type="ECO:0000256" key="3">
    <source>
        <dbReference type="ARBA" id="ARBA00023175"/>
    </source>
</evidence>
<evidence type="ECO:0000256" key="7">
    <source>
        <dbReference type="ARBA" id="ARBA00043925"/>
    </source>
</evidence>
<dbReference type="GO" id="GO:0097546">
    <property type="term" value="C:ciliary base"/>
    <property type="evidence" value="ECO:0007669"/>
    <property type="project" value="TreeGrafter"/>
</dbReference>
<evidence type="ECO:0000256" key="2">
    <source>
        <dbReference type="ARBA" id="ARBA00023054"/>
    </source>
</evidence>
<evidence type="ECO:0000256" key="1">
    <source>
        <dbReference type="ARBA" id="ARBA00023017"/>
    </source>
</evidence>
<dbReference type="PANTHER" id="PTHR13183">
    <property type="entry name" value="AXONEMAL INNER ARM DYNEIN LIGHT CHAIN 28"/>
    <property type="match status" value="1"/>
</dbReference>
<proteinExistence type="inferred from homology"/>
<keyword evidence="3" id="KW-0505">Motor protein</keyword>
<comment type="caution">
    <text evidence="9">The sequence shown here is derived from an EMBL/GenBank/DDBJ whole genome shotgun (WGS) entry which is preliminary data.</text>
</comment>
<gene>
    <name evidence="9" type="ORF">D4764_10G0004670</name>
</gene>
<evidence type="ECO:0000256" key="4">
    <source>
        <dbReference type="ARBA" id="ARBA00038114"/>
    </source>
</evidence>
<evidence type="ECO:0000256" key="8">
    <source>
        <dbReference type="SAM" id="Coils"/>
    </source>
</evidence>
<accession>A0A5C6PM07</accession>
<keyword evidence="10" id="KW-1185">Reference proteome</keyword>
<reference evidence="9 10" key="1">
    <citation type="submission" date="2019-04" db="EMBL/GenBank/DDBJ databases">
        <title>Chromosome genome assembly for Takifugu flavidus.</title>
        <authorList>
            <person name="Xiao S."/>
        </authorList>
    </citation>
    <scope>NUCLEOTIDE SEQUENCE [LARGE SCALE GENOMIC DNA]</scope>
    <source>
        <strain evidence="9">HTHZ2018</strain>
        <tissue evidence="9">Muscle</tissue>
    </source>
</reference>
<dbReference type="GO" id="GO:0045504">
    <property type="term" value="F:dynein heavy chain binding"/>
    <property type="evidence" value="ECO:0007669"/>
    <property type="project" value="TreeGrafter"/>
</dbReference>
<organism evidence="9 10">
    <name type="scientific">Takifugu flavidus</name>
    <name type="common">sansaifugu</name>
    <dbReference type="NCBI Taxonomy" id="433684"/>
    <lineage>
        <taxon>Eukaryota</taxon>
        <taxon>Metazoa</taxon>
        <taxon>Chordata</taxon>
        <taxon>Craniata</taxon>
        <taxon>Vertebrata</taxon>
        <taxon>Euteleostomi</taxon>
        <taxon>Actinopterygii</taxon>
        <taxon>Neopterygii</taxon>
        <taxon>Teleostei</taxon>
        <taxon>Neoteleostei</taxon>
        <taxon>Acanthomorphata</taxon>
        <taxon>Eupercaria</taxon>
        <taxon>Tetraodontiformes</taxon>
        <taxon>Tetradontoidea</taxon>
        <taxon>Tetraodontidae</taxon>
        <taxon>Takifugu</taxon>
    </lineage>
</organism>
<dbReference type="Proteomes" id="UP000324091">
    <property type="component" value="Chromosome 10"/>
</dbReference>
<dbReference type="GO" id="GO:0005930">
    <property type="term" value="C:axoneme"/>
    <property type="evidence" value="ECO:0007669"/>
    <property type="project" value="TreeGrafter"/>
</dbReference>
<evidence type="ECO:0000256" key="6">
    <source>
        <dbReference type="ARBA" id="ARBA00042417"/>
    </source>
</evidence>
<dbReference type="PANTHER" id="PTHR13183:SF0">
    <property type="entry name" value="AXONEMAL DYNEIN LIGHT INTERMEDIATE POLYPEPTIDE 1"/>
    <property type="match status" value="1"/>
</dbReference>
<protein>
    <recommendedName>
        <fullName evidence="5">Axonemal dynein light intermediate polypeptide 1</fullName>
    </recommendedName>
    <alternativeName>
        <fullName evidence="6">Inner dynein arm light chain, axonemal</fullName>
    </alternativeName>
</protein>
<name>A0A5C6PM07_9TELE</name>
<feature type="coiled-coil region" evidence="8">
    <location>
        <begin position="67"/>
        <end position="123"/>
    </location>
</feature>
<comment type="similarity">
    <text evidence="4">Belongs to the inner dynein arm light chain family.</text>
</comment>
<comment type="function">
    <text evidence="7">Involved in sperm flagellum assembly.</text>
</comment>
<dbReference type="InterPro" id="IPR019347">
    <property type="entry name" value="Axonemal_dynein_light_chain"/>
</dbReference>
<dbReference type="EMBL" id="RHFK02000002">
    <property type="protein sequence ID" value="TWW79437.1"/>
    <property type="molecule type" value="Genomic_DNA"/>
</dbReference>
<evidence type="ECO:0000313" key="10">
    <source>
        <dbReference type="Proteomes" id="UP000324091"/>
    </source>
</evidence>
<keyword evidence="1" id="KW-0243">Dynein</keyword>
<sequence>MCPIRSELYSQCFDELIRQMTVNCGERGLLLSRVRGESQLTIAAYMNLYESSISVGIRKALLAEKAKADKEKRIADLVKENEELKKQVTEQRAKNDIIEIQEIDRQQQEKKRQKDELEALKRIKQLLMVPFPVMATK</sequence>
<evidence type="ECO:0000313" key="9">
    <source>
        <dbReference type="EMBL" id="TWW79437.1"/>
    </source>
</evidence>
<evidence type="ECO:0000256" key="5">
    <source>
        <dbReference type="ARBA" id="ARBA00039799"/>
    </source>
</evidence>